<dbReference type="SUPFAM" id="SSF140383">
    <property type="entry name" value="BSD domain-like"/>
    <property type="match status" value="1"/>
</dbReference>
<dbReference type="Gene3D" id="6.10.140.1200">
    <property type="match status" value="1"/>
</dbReference>
<protein>
    <submittedName>
        <fullName evidence="1">Uncharacterized protein</fullName>
    </submittedName>
</protein>
<proteinExistence type="predicted"/>
<gene>
    <name evidence="1" type="ORF">Sradi_5353200</name>
</gene>
<reference evidence="1" key="2">
    <citation type="journal article" date="2024" name="Plant">
        <title>Genomic evolution and insights into agronomic trait innovations of Sesamum species.</title>
        <authorList>
            <person name="Miao H."/>
            <person name="Wang L."/>
            <person name="Qu L."/>
            <person name="Liu H."/>
            <person name="Sun Y."/>
            <person name="Le M."/>
            <person name="Wang Q."/>
            <person name="Wei S."/>
            <person name="Zheng Y."/>
            <person name="Lin W."/>
            <person name="Duan Y."/>
            <person name="Cao H."/>
            <person name="Xiong S."/>
            <person name="Wang X."/>
            <person name="Wei L."/>
            <person name="Li C."/>
            <person name="Ma Q."/>
            <person name="Ju M."/>
            <person name="Zhao R."/>
            <person name="Li G."/>
            <person name="Mu C."/>
            <person name="Tian Q."/>
            <person name="Mei H."/>
            <person name="Zhang T."/>
            <person name="Gao T."/>
            <person name="Zhang H."/>
        </authorList>
    </citation>
    <scope>NUCLEOTIDE SEQUENCE</scope>
    <source>
        <strain evidence="1">G02</strain>
    </source>
</reference>
<evidence type="ECO:0000313" key="1">
    <source>
        <dbReference type="EMBL" id="KAL0320917.1"/>
    </source>
</evidence>
<name>A0AAW2LQB2_SESRA</name>
<dbReference type="AlphaFoldDB" id="A0AAW2LQB2"/>
<organism evidence="1">
    <name type="scientific">Sesamum radiatum</name>
    <name type="common">Black benniseed</name>
    <dbReference type="NCBI Taxonomy" id="300843"/>
    <lineage>
        <taxon>Eukaryota</taxon>
        <taxon>Viridiplantae</taxon>
        <taxon>Streptophyta</taxon>
        <taxon>Embryophyta</taxon>
        <taxon>Tracheophyta</taxon>
        <taxon>Spermatophyta</taxon>
        <taxon>Magnoliopsida</taxon>
        <taxon>eudicotyledons</taxon>
        <taxon>Gunneridae</taxon>
        <taxon>Pentapetalae</taxon>
        <taxon>asterids</taxon>
        <taxon>lamiids</taxon>
        <taxon>Lamiales</taxon>
        <taxon>Pedaliaceae</taxon>
        <taxon>Sesamum</taxon>
    </lineage>
</organism>
<sequence>MADKQVIKRAKYKSSVKDPGVAGVLKMLMLLHFMLKLEDRSLTNLLPLLTMNNLAGKKQNDELSYCKKTVGSELQTLHKQFVYGGILTEAEFWATRKMSSWEIQGLLLKPLSGQNRALDAAFAYYDADVQKRSGKSGERPNGSV</sequence>
<dbReference type="EMBL" id="JACGWJ010000024">
    <property type="protein sequence ID" value="KAL0320917.1"/>
    <property type="molecule type" value="Genomic_DNA"/>
</dbReference>
<accession>A0AAW2LQB2</accession>
<comment type="caution">
    <text evidence="1">The sequence shown here is derived from an EMBL/GenBank/DDBJ whole genome shotgun (WGS) entry which is preliminary data.</text>
</comment>
<dbReference type="InterPro" id="IPR035925">
    <property type="entry name" value="BSD_dom_sf"/>
</dbReference>
<reference evidence="1" key="1">
    <citation type="submission" date="2020-06" db="EMBL/GenBank/DDBJ databases">
        <authorList>
            <person name="Li T."/>
            <person name="Hu X."/>
            <person name="Zhang T."/>
            <person name="Song X."/>
            <person name="Zhang H."/>
            <person name="Dai N."/>
            <person name="Sheng W."/>
            <person name="Hou X."/>
            <person name="Wei L."/>
        </authorList>
    </citation>
    <scope>NUCLEOTIDE SEQUENCE</scope>
    <source>
        <strain evidence="1">G02</strain>
        <tissue evidence="1">Leaf</tissue>
    </source>
</reference>